<dbReference type="Pfam" id="PF02518">
    <property type="entry name" value="HATPase_c"/>
    <property type="match status" value="1"/>
</dbReference>
<dbReference type="GO" id="GO:0000160">
    <property type="term" value="P:phosphorelay signal transduction system"/>
    <property type="evidence" value="ECO:0007669"/>
    <property type="project" value="UniProtKB-KW"/>
</dbReference>
<evidence type="ECO:0000256" key="5">
    <source>
        <dbReference type="ARBA" id="ARBA00023012"/>
    </source>
</evidence>
<keyword evidence="3" id="KW-0808">Transferase</keyword>
<feature type="transmembrane region" description="Helical" evidence="6">
    <location>
        <begin position="503"/>
        <end position="523"/>
    </location>
</feature>
<keyword evidence="6" id="KW-0812">Transmembrane</keyword>
<dbReference type="KEGG" id="senf:GJR95_29830"/>
<evidence type="ECO:0000256" key="3">
    <source>
        <dbReference type="ARBA" id="ARBA00022679"/>
    </source>
</evidence>
<accession>A0A6P1W4U9</accession>
<keyword evidence="5" id="KW-0902">Two-component regulatory system</keyword>
<dbReference type="AlphaFoldDB" id="A0A6P1W4U9"/>
<dbReference type="InterPro" id="IPR036890">
    <property type="entry name" value="HATPase_C_sf"/>
</dbReference>
<dbReference type="Gene3D" id="3.30.565.10">
    <property type="entry name" value="Histidine kinase-like ATPase, C-terminal domain"/>
    <property type="match status" value="1"/>
</dbReference>
<dbReference type="Proteomes" id="UP000464577">
    <property type="component" value="Chromosome"/>
</dbReference>
<protein>
    <recommendedName>
        <fullName evidence="2">histidine kinase</fullName>
        <ecNumber evidence="2">2.7.13.3</ecNumber>
    </recommendedName>
</protein>
<evidence type="ECO:0000256" key="1">
    <source>
        <dbReference type="ARBA" id="ARBA00000085"/>
    </source>
</evidence>
<dbReference type="PANTHER" id="PTHR24421">
    <property type="entry name" value="NITRATE/NITRITE SENSOR PROTEIN NARX-RELATED"/>
    <property type="match status" value="1"/>
</dbReference>
<dbReference type="SUPFAM" id="SSF48452">
    <property type="entry name" value="TPR-like"/>
    <property type="match status" value="1"/>
</dbReference>
<keyword evidence="4" id="KW-0418">Kinase</keyword>
<dbReference type="SUPFAM" id="SSF55874">
    <property type="entry name" value="ATPase domain of HSP90 chaperone/DNA topoisomerase II/histidine kinase"/>
    <property type="match status" value="1"/>
</dbReference>
<dbReference type="GO" id="GO:0004673">
    <property type="term" value="F:protein histidine kinase activity"/>
    <property type="evidence" value="ECO:0007669"/>
    <property type="project" value="UniProtKB-EC"/>
</dbReference>
<dbReference type="InterPro" id="IPR050482">
    <property type="entry name" value="Sensor_HK_TwoCompSys"/>
</dbReference>
<evidence type="ECO:0000256" key="6">
    <source>
        <dbReference type="SAM" id="Phobius"/>
    </source>
</evidence>
<dbReference type="EMBL" id="CP045997">
    <property type="protein sequence ID" value="QHV98950.1"/>
    <property type="molecule type" value="Genomic_DNA"/>
</dbReference>
<gene>
    <name evidence="8" type="ORF">GJR95_29830</name>
</gene>
<evidence type="ECO:0000259" key="7">
    <source>
        <dbReference type="Pfam" id="PF02518"/>
    </source>
</evidence>
<dbReference type="CDD" id="cd16917">
    <property type="entry name" value="HATPase_UhpB-NarQ-NarX-like"/>
    <property type="match status" value="1"/>
</dbReference>
<name>A0A6P1W4U9_9BACT</name>
<dbReference type="Gene3D" id="1.25.40.10">
    <property type="entry name" value="Tetratricopeptide repeat domain"/>
    <property type="match status" value="1"/>
</dbReference>
<keyword evidence="6" id="KW-0472">Membrane</keyword>
<sequence length="773" mass="87818">MMWVCFCAEGYMKGWLLVGIGIWWLTGISAWARTYTDAEAHAAWTQLQRQPITEQTFRKTCDLIQDVGQTNLPLAYEWLAQYVSKVQKSGNRRWIHILLINWGKAKESLNHYDEAEPLFRQARQNARAIPLLYCHALTYTVQLYYDWGKPDSLAHYLTLGEQAARSANDRETLALLRDFRGASRIRSDQREAMRADFEEAIRLSADLPDKNALFMARHSLASYYLTNLQQQVMAFDSLLELAKDSSLSRNPRFYERTTVYFRSPRPTVLFKLAQLNLLLTDYENAGKFADMVYDELVRPNPKAPMVPYFNAEMAIIRVYQGQIKQASVFVDSSRRQFGGAEAQIPYSGYFLAAGLLAEQDGQLAKAADYYKQSLTKGLTSVSFSRIPLELHYVRALLRTGHYDKARQMLAPLTTAATTNQYSAIGLYYYQSLAELNKAQGNYVRYGQALDTYHAIRDSLTSLNQYRAVQQILARVRIRDKEQQIDRLNAENEARTRQLRRERLFYGAIITLAVLTIGLLVLYVRNRQIRARQREALQQSQLEQLEKQRHIDLMQGIIKAEENERLTIADQLHNEVNPLLAVVLLNVSSALETVAPDASTAPKLRKAQDVLTSINSTVRGISHRLTPQLIEQHGFRRAIEELAESVNMSGKVQLHTIVVGFDKALPLSFLSDLYRIVQELVHNVIRHAQATEATVEVIEHDRHVTILVEDNGVGITANTGGDGQGLQTIRAKVAMRHGQMDVQRKSDGGTLVVIDDLELPESSREANRPTQSVN</sequence>
<comment type="catalytic activity">
    <reaction evidence="1">
        <text>ATP + protein L-histidine = ADP + protein N-phospho-L-histidine.</text>
        <dbReference type="EC" id="2.7.13.3"/>
    </reaction>
</comment>
<evidence type="ECO:0000313" key="8">
    <source>
        <dbReference type="EMBL" id="QHV98950.1"/>
    </source>
</evidence>
<keyword evidence="6" id="KW-1133">Transmembrane helix</keyword>
<evidence type="ECO:0000256" key="2">
    <source>
        <dbReference type="ARBA" id="ARBA00012438"/>
    </source>
</evidence>
<dbReference type="InterPro" id="IPR011990">
    <property type="entry name" value="TPR-like_helical_dom_sf"/>
</dbReference>
<dbReference type="PANTHER" id="PTHR24421:SF10">
    <property type="entry name" value="NITRATE_NITRITE SENSOR PROTEIN NARQ"/>
    <property type="match status" value="1"/>
</dbReference>
<evidence type="ECO:0000313" key="9">
    <source>
        <dbReference type="Proteomes" id="UP000464577"/>
    </source>
</evidence>
<feature type="domain" description="Histidine kinase/HSP90-like ATPase" evidence="7">
    <location>
        <begin position="671"/>
        <end position="755"/>
    </location>
</feature>
<dbReference type="InterPro" id="IPR003594">
    <property type="entry name" value="HATPase_dom"/>
</dbReference>
<organism evidence="8 9">
    <name type="scientific">Spirosoma endbachense</name>
    <dbReference type="NCBI Taxonomy" id="2666025"/>
    <lineage>
        <taxon>Bacteria</taxon>
        <taxon>Pseudomonadati</taxon>
        <taxon>Bacteroidota</taxon>
        <taxon>Cytophagia</taxon>
        <taxon>Cytophagales</taxon>
        <taxon>Cytophagaceae</taxon>
        <taxon>Spirosoma</taxon>
    </lineage>
</organism>
<evidence type="ECO:0000256" key="4">
    <source>
        <dbReference type="ARBA" id="ARBA00022777"/>
    </source>
</evidence>
<keyword evidence="9" id="KW-1185">Reference proteome</keyword>
<dbReference type="EC" id="2.7.13.3" evidence="2"/>
<proteinExistence type="predicted"/>
<reference evidence="8 9" key="1">
    <citation type="submission" date="2019-11" db="EMBL/GenBank/DDBJ databases">
        <title>Spirosoma endbachense sp. nov., isolated from a natural salt meadow.</title>
        <authorList>
            <person name="Rojas J."/>
            <person name="Ambika Manirajan B."/>
            <person name="Ratering S."/>
            <person name="Suarez C."/>
            <person name="Geissler-Plaum R."/>
            <person name="Schnell S."/>
        </authorList>
    </citation>
    <scope>NUCLEOTIDE SEQUENCE [LARGE SCALE GENOMIC DNA]</scope>
    <source>
        <strain evidence="8 9">I-24</strain>
    </source>
</reference>